<gene>
    <name evidence="2" type="ORF">RM574_19605</name>
</gene>
<name>A0ABD5E8E3_9ACTN</name>
<evidence type="ECO:0000256" key="1">
    <source>
        <dbReference type="SAM" id="Phobius"/>
    </source>
</evidence>
<proteinExistence type="predicted"/>
<accession>A0ABD5E8E3</accession>
<evidence type="ECO:0000313" key="3">
    <source>
        <dbReference type="Proteomes" id="UP001183607"/>
    </source>
</evidence>
<reference evidence="3" key="1">
    <citation type="submission" date="2023-07" db="EMBL/GenBank/DDBJ databases">
        <title>30 novel species of actinomycetes from the DSMZ collection.</title>
        <authorList>
            <person name="Nouioui I."/>
        </authorList>
    </citation>
    <scope>NUCLEOTIDE SEQUENCE [LARGE SCALE GENOMIC DNA]</scope>
    <source>
        <strain evidence="3">DSM 41982</strain>
    </source>
</reference>
<dbReference type="Proteomes" id="UP001183607">
    <property type="component" value="Unassembled WGS sequence"/>
</dbReference>
<keyword evidence="1" id="KW-0472">Membrane</keyword>
<dbReference type="AlphaFoldDB" id="A0ABD5E8E3"/>
<feature type="transmembrane region" description="Helical" evidence="1">
    <location>
        <begin position="65"/>
        <end position="84"/>
    </location>
</feature>
<dbReference type="EMBL" id="JAVRER010000031">
    <property type="protein sequence ID" value="MDT0417691.1"/>
    <property type="molecule type" value="Genomic_DNA"/>
</dbReference>
<sequence>MPNGPEPGTTTYAERTLRLAGRTGSAAPQPLPQPWPRWFAPARGVLGAAVFALGGAPWPARAGDLTGALLCVLAAAFVVVHYVAVRRSRVLAWPGDGGGTWERLTPTLVQAALYGAGWLLAPPLGRTAGALASGALLGATLWTQTALHDARARAARRAADAG</sequence>
<evidence type="ECO:0000313" key="2">
    <source>
        <dbReference type="EMBL" id="MDT0417691.1"/>
    </source>
</evidence>
<comment type="caution">
    <text evidence="2">The sequence shown here is derived from an EMBL/GenBank/DDBJ whole genome shotgun (WGS) entry which is preliminary data.</text>
</comment>
<organism evidence="2 3">
    <name type="scientific">Streptomyces evansiae</name>
    <dbReference type="NCBI Taxonomy" id="3075535"/>
    <lineage>
        <taxon>Bacteria</taxon>
        <taxon>Bacillati</taxon>
        <taxon>Actinomycetota</taxon>
        <taxon>Actinomycetes</taxon>
        <taxon>Kitasatosporales</taxon>
        <taxon>Streptomycetaceae</taxon>
        <taxon>Streptomyces</taxon>
    </lineage>
</organism>
<dbReference type="RefSeq" id="WP_093584636.1">
    <property type="nucleotide sequence ID" value="NZ_JAVRER010000031.1"/>
</dbReference>
<keyword evidence="1" id="KW-1133">Transmembrane helix</keyword>
<protein>
    <submittedName>
        <fullName evidence="2">Uncharacterized protein</fullName>
    </submittedName>
</protein>
<keyword evidence="1" id="KW-0812">Transmembrane</keyword>